<name>A0A0C3BVM6_HEBCY</name>
<dbReference type="PROSITE" id="PS00028">
    <property type="entry name" value="ZINC_FINGER_C2H2_1"/>
    <property type="match status" value="1"/>
</dbReference>
<dbReference type="SMART" id="SM00355">
    <property type="entry name" value="ZnF_C2H2"/>
    <property type="match status" value="1"/>
</dbReference>
<organism evidence="4 5">
    <name type="scientific">Hebeloma cylindrosporum</name>
    <dbReference type="NCBI Taxonomy" id="76867"/>
    <lineage>
        <taxon>Eukaryota</taxon>
        <taxon>Fungi</taxon>
        <taxon>Dikarya</taxon>
        <taxon>Basidiomycota</taxon>
        <taxon>Agaricomycotina</taxon>
        <taxon>Agaricomycetes</taxon>
        <taxon>Agaricomycetidae</taxon>
        <taxon>Agaricales</taxon>
        <taxon>Agaricineae</taxon>
        <taxon>Hymenogastraceae</taxon>
        <taxon>Hebeloma</taxon>
    </lineage>
</organism>
<feature type="region of interest" description="Disordered" evidence="2">
    <location>
        <begin position="46"/>
        <end position="133"/>
    </location>
</feature>
<feature type="compositionally biased region" description="Polar residues" evidence="2">
    <location>
        <begin position="229"/>
        <end position="245"/>
    </location>
</feature>
<feature type="compositionally biased region" description="Polar residues" evidence="2">
    <location>
        <begin position="91"/>
        <end position="103"/>
    </location>
</feature>
<keyword evidence="5" id="KW-1185">Reference proteome</keyword>
<feature type="domain" description="C2H2-type" evidence="3">
    <location>
        <begin position="486"/>
        <end position="515"/>
    </location>
</feature>
<reference evidence="4 5" key="1">
    <citation type="submission" date="2014-04" db="EMBL/GenBank/DDBJ databases">
        <authorList>
            <consortium name="DOE Joint Genome Institute"/>
            <person name="Kuo A."/>
            <person name="Gay G."/>
            <person name="Dore J."/>
            <person name="Kohler A."/>
            <person name="Nagy L.G."/>
            <person name="Floudas D."/>
            <person name="Copeland A."/>
            <person name="Barry K.W."/>
            <person name="Cichocki N."/>
            <person name="Veneault-Fourrey C."/>
            <person name="LaButti K."/>
            <person name="Lindquist E.A."/>
            <person name="Lipzen A."/>
            <person name="Lundell T."/>
            <person name="Morin E."/>
            <person name="Murat C."/>
            <person name="Sun H."/>
            <person name="Tunlid A."/>
            <person name="Henrissat B."/>
            <person name="Grigoriev I.V."/>
            <person name="Hibbett D.S."/>
            <person name="Martin F."/>
            <person name="Nordberg H.P."/>
            <person name="Cantor M.N."/>
            <person name="Hua S.X."/>
        </authorList>
    </citation>
    <scope>NUCLEOTIDE SEQUENCE [LARGE SCALE GENOMIC DNA]</scope>
    <source>
        <strain evidence="5">h7</strain>
    </source>
</reference>
<dbReference type="GO" id="GO:0008270">
    <property type="term" value="F:zinc ion binding"/>
    <property type="evidence" value="ECO:0007669"/>
    <property type="project" value="UniProtKB-KW"/>
</dbReference>
<feature type="compositionally biased region" description="Polar residues" evidence="2">
    <location>
        <begin position="112"/>
        <end position="126"/>
    </location>
</feature>
<sequence>METNSFEDYTLDLWDAPWETDLDAFLSGTEYSSCHDPIFQRVFEDRTTSEQPQPHDDGYAPESSMVPPSPPYPSLSRSAPFMQDAEREDSNAQYTHGLASTVQPVPDLTLNDEGSASRAHSSSNPIQAEGLPSKAPAAGLAAVDSALTRDTALQSPTGQYDVHLFPLNSSSMGFDAPLSSTSTELLAGLDSNIADNVPPPPPPSTGQPSLDQSPLNTFIGPSSADFNYERTSSGISGYNHSTPLSTGDPLHQTESPIIPGAQFGWHDHRLEAYPSTTTSSSNNIDPSLFHDNPGPFNLAQQAYPLPYVSSSGNAVASSSRQTLAEIQPDPRYHSYHSRGKVDFSGQRVEDEPENDDALIPDQPLVRRQKKSKEHRQAPYKSVQRSTLRKGTGPPSIVSPNYYPAEAIARFRSCQEMICPVPINGEPCGHQVKTALEMSAHLQSTAHNISKKKKGNANVSLGGVCPFCGRRLTSCMLRHVMGDFYRYVCPVADCGDHFSRSDQLQTHVKHHGFTLPEKEDFAVLLGLVPYL</sequence>
<reference evidence="5" key="2">
    <citation type="submission" date="2015-01" db="EMBL/GenBank/DDBJ databases">
        <title>Evolutionary Origins and Diversification of the Mycorrhizal Mutualists.</title>
        <authorList>
            <consortium name="DOE Joint Genome Institute"/>
            <consortium name="Mycorrhizal Genomics Consortium"/>
            <person name="Kohler A."/>
            <person name="Kuo A."/>
            <person name="Nagy L.G."/>
            <person name="Floudas D."/>
            <person name="Copeland A."/>
            <person name="Barry K.W."/>
            <person name="Cichocki N."/>
            <person name="Veneault-Fourrey C."/>
            <person name="LaButti K."/>
            <person name="Lindquist E.A."/>
            <person name="Lipzen A."/>
            <person name="Lundell T."/>
            <person name="Morin E."/>
            <person name="Murat C."/>
            <person name="Riley R."/>
            <person name="Ohm R."/>
            <person name="Sun H."/>
            <person name="Tunlid A."/>
            <person name="Henrissat B."/>
            <person name="Grigoriev I.V."/>
            <person name="Hibbett D.S."/>
            <person name="Martin F."/>
        </authorList>
    </citation>
    <scope>NUCLEOTIDE SEQUENCE [LARGE SCALE GENOMIC DNA]</scope>
    <source>
        <strain evidence="5">h7</strain>
    </source>
</reference>
<evidence type="ECO:0000313" key="4">
    <source>
        <dbReference type="EMBL" id="KIM35466.1"/>
    </source>
</evidence>
<keyword evidence="1" id="KW-0863">Zinc-finger</keyword>
<feature type="region of interest" description="Disordered" evidence="2">
    <location>
        <begin position="273"/>
        <end position="295"/>
    </location>
</feature>
<evidence type="ECO:0000313" key="5">
    <source>
        <dbReference type="Proteomes" id="UP000053424"/>
    </source>
</evidence>
<feature type="compositionally biased region" description="Basic and acidic residues" evidence="2">
    <location>
        <begin position="46"/>
        <end position="58"/>
    </location>
</feature>
<accession>A0A0C3BVM6</accession>
<feature type="region of interest" description="Disordered" evidence="2">
    <location>
        <begin position="319"/>
        <end position="395"/>
    </location>
</feature>
<dbReference type="EMBL" id="KN831820">
    <property type="protein sequence ID" value="KIM35466.1"/>
    <property type="molecule type" value="Genomic_DNA"/>
</dbReference>
<dbReference type="AlphaFoldDB" id="A0A0C3BVM6"/>
<protein>
    <recommendedName>
        <fullName evidence="3">C2H2-type domain-containing protein</fullName>
    </recommendedName>
</protein>
<feature type="compositionally biased region" description="Polar residues" evidence="2">
    <location>
        <begin position="274"/>
        <end position="285"/>
    </location>
</feature>
<proteinExistence type="predicted"/>
<gene>
    <name evidence="4" type="ORF">M413DRAFT_348801</name>
</gene>
<evidence type="ECO:0000256" key="1">
    <source>
        <dbReference type="PROSITE-ProRule" id="PRU00042"/>
    </source>
</evidence>
<dbReference type="Gene3D" id="3.30.160.60">
    <property type="entry name" value="Classic Zinc Finger"/>
    <property type="match status" value="1"/>
</dbReference>
<keyword evidence="1" id="KW-0479">Metal-binding</keyword>
<dbReference type="InterPro" id="IPR013087">
    <property type="entry name" value="Znf_C2H2_type"/>
</dbReference>
<feature type="region of interest" description="Disordered" evidence="2">
    <location>
        <begin position="191"/>
        <end position="261"/>
    </location>
</feature>
<evidence type="ECO:0000259" key="3">
    <source>
        <dbReference type="PROSITE" id="PS50157"/>
    </source>
</evidence>
<dbReference type="HOGENOM" id="CLU_513927_0_0_1"/>
<evidence type="ECO:0000256" key="2">
    <source>
        <dbReference type="SAM" id="MobiDB-lite"/>
    </source>
</evidence>
<dbReference type="Proteomes" id="UP000053424">
    <property type="component" value="Unassembled WGS sequence"/>
</dbReference>
<dbReference type="PROSITE" id="PS50157">
    <property type="entry name" value="ZINC_FINGER_C2H2_2"/>
    <property type="match status" value="1"/>
</dbReference>
<feature type="compositionally biased region" description="Polar residues" evidence="2">
    <location>
        <begin position="206"/>
        <end position="220"/>
    </location>
</feature>
<keyword evidence="1" id="KW-0862">Zinc</keyword>